<sequence>MCCLRFTHIRHSTFSFTSFNSVFLVLKFSY</sequence>
<keyword evidence="2" id="KW-1185">Reference proteome</keyword>
<dbReference type="EMBL" id="VUJU01000390">
    <property type="protein sequence ID" value="KAF0770740.1"/>
    <property type="molecule type" value="Genomic_DNA"/>
</dbReference>
<organism evidence="1 2">
    <name type="scientific">Aphis craccivora</name>
    <name type="common">Cowpea aphid</name>
    <dbReference type="NCBI Taxonomy" id="307492"/>
    <lineage>
        <taxon>Eukaryota</taxon>
        <taxon>Metazoa</taxon>
        <taxon>Ecdysozoa</taxon>
        <taxon>Arthropoda</taxon>
        <taxon>Hexapoda</taxon>
        <taxon>Insecta</taxon>
        <taxon>Pterygota</taxon>
        <taxon>Neoptera</taxon>
        <taxon>Paraneoptera</taxon>
        <taxon>Hemiptera</taxon>
        <taxon>Sternorrhyncha</taxon>
        <taxon>Aphidomorpha</taxon>
        <taxon>Aphidoidea</taxon>
        <taxon>Aphididae</taxon>
        <taxon>Aphidini</taxon>
        <taxon>Aphis</taxon>
        <taxon>Aphis</taxon>
    </lineage>
</organism>
<evidence type="ECO:0000313" key="1">
    <source>
        <dbReference type="EMBL" id="KAF0770740.1"/>
    </source>
</evidence>
<accession>A0A6G0ZIK2</accession>
<proteinExistence type="predicted"/>
<evidence type="ECO:0000313" key="2">
    <source>
        <dbReference type="Proteomes" id="UP000478052"/>
    </source>
</evidence>
<comment type="caution">
    <text evidence="1">The sequence shown here is derived from an EMBL/GenBank/DDBJ whole genome shotgun (WGS) entry which is preliminary data.</text>
</comment>
<dbReference type="Proteomes" id="UP000478052">
    <property type="component" value="Unassembled WGS sequence"/>
</dbReference>
<protein>
    <submittedName>
        <fullName evidence="1">Uncharacterized protein</fullName>
    </submittedName>
</protein>
<gene>
    <name evidence="1" type="ORF">FWK35_00000925</name>
</gene>
<name>A0A6G0ZIK2_APHCR</name>
<reference evidence="1 2" key="1">
    <citation type="submission" date="2019-08" db="EMBL/GenBank/DDBJ databases">
        <title>Whole genome of Aphis craccivora.</title>
        <authorList>
            <person name="Voronova N.V."/>
            <person name="Shulinski R.S."/>
            <person name="Bandarenka Y.V."/>
            <person name="Zhorov D.G."/>
            <person name="Warner D."/>
        </authorList>
    </citation>
    <scope>NUCLEOTIDE SEQUENCE [LARGE SCALE GENOMIC DNA]</scope>
    <source>
        <strain evidence="1">180601</strain>
        <tissue evidence="1">Whole Body</tissue>
    </source>
</reference>
<dbReference type="AlphaFoldDB" id="A0A6G0ZIK2"/>